<proteinExistence type="predicted"/>
<dbReference type="Proteomes" id="UP000887159">
    <property type="component" value="Unassembled WGS sequence"/>
</dbReference>
<dbReference type="EMBL" id="BMAU01021342">
    <property type="protein sequence ID" value="GFY16860.1"/>
    <property type="molecule type" value="Genomic_DNA"/>
</dbReference>
<sequence>MKLGKWKTTMWFYRKVVQLYYSKCISDTDLSPERKVETERFNGEEQHREKVMGGKHYRGTIAGEEKEKGSMYNKQSGVTCRETEGREEKSATGRQR</sequence>
<reference evidence="2" key="1">
    <citation type="submission" date="2020-08" db="EMBL/GenBank/DDBJ databases">
        <title>Multicomponent nature underlies the extraordinary mechanical properties of spider dragline silk.</title>
        <authorList>
            <person name="Kono N."/>
            <person name="Nakamura H."/>
            <person name="Mori M."/>
            <person name="Yoshida Y."/>
            <person name="Ohtoshi R."/>
            <person name="Malay A.D."/>
            <person name="Moran D.A.P."/>
            <person name="Tomita M."/>
            <person name="Numata K."/>
            <person name="Arakawa K."/>
        </authorList>
    </citation>
    <scope>NUCLEOTIDE SEQUENCE</scope>
</reference>
<protein>
    <submittedName>
        <fullName evidence="2">Uncharacterized protein</fullName>
    </submittedName>
</protein>
<evidence type="ECO:0000313" key="3">
    <source>
        <dbReference type="Proteomes" id="UP000887159"/>
    </source>
</evidence>
<evidence type="ECO:0000256" key="1">
    <source>
        <dbReference type="SAM" id="MobiDB-lite"/>
    </source>
</evidence>
<accession>A0A8X6SSZ4</accession>
<organism evidence="2 3">
    <name type="scientific">Trichonephila clavipes</name>
    <name type="common">Golden silk orbweaver</name>
    <name type="synonym">Nephila clavipes</name>
    <dbReference type="NCBI Taxonomy" id="2585209"/>
    <lineage>
        <taxon>Eukaryota</taxon>
        <taxon>Metazoa</taxon>
        <taxon>Ecdysozoa</taxon>
        <taxon>Arthropoda</taxon>
        <taxon>Chelicerata</taxon>
        <taxon>Arachnida</taxon>
        <taxon>Araneae</taxon>
        <taxon>Araneomorphae</taxon>
        <taxon>Entelegynae</taxon>
        <taxon>Araneoidea</taxon>
        <taxon>Nephilidae</taxon>
        <taxon>Trichonephila</taxon>
    </lineage>
</organism>
<evidence type="ECO:0000313" key="2">
    <source>
        <dbReference type="EMBL" id="GFY16860.1"/>
    </source>
</evidence>
<feature type="region of interest" description="Disordered" evidence="1">
    <location>
        <begin position="35"/>
        <end position="96"/>
    </location>
</feature>
<name>A0A8X6SSZ4_TRICX</name>
<feature type="compositionally biased region" description="Basic and acidic residues" evidence="1">
    <location>
        <begin position="81"/>
        <end position="96"/>
    </location>
</feature>
<keyword evidence="3" id="KW-1185">Reference proteome</keyword>
<comment type="caution">
    <text evidence="2">The sequence shown here is derived from an EMBL/GenBank/DDBJ whole genome shotgun (WGS) entry which is preliminary data.</text>
</comment>
<dbReference type="AlphaFoldDB" id="A0A8X6SSZ4"/>
<feature type="compositionally biased region" description="Basic and acidic residues" evidence="1">
    <location>
        <begin position="35"/>
        <end position="52"/>
    </location>
</feature>
<gene>
    <name evidence="2" type="ORF">TNCV_3689181</name>
</gene>